<dbReference type="PROSITE" id="PS51318">
    <property type="entry name" value="TAT"/>
    <property type="match status" value="1"/>
</dbReference>
<dbReference type="InterPro" id="IPR006311">
    <property type="entry name" value="TAT_signal"/>
</dbReference>
<dbReference type="STRING" id="388408.LAX5112_02178"/>
<dbReference type="SUPFAM" id="SSF69322">
    <property type="entry name" value="Tricorn protease domain 2"/>
    <property type="match status" value="1"/>
</dbReference>
<name>A0A0M7A5S9_9HYPH</name>
<dbReference type="RefSeq" id="WP_208981293.1">
    <property type="nucleotide sequence ID" value="NZ_CXWD01000007.1"/>
</dbReference>
<dbReference type="Proteomes" id="UP000053235">
    <property type="component" value="Unassembled WGS sequence"/>
</dbReference>
<dbReference type="InterPro" id="IPR008311">
    <property type="entry name" value="UCP028101"/>
</dbReference>
<dbReference type="EMBL" id="CXWD01000007">
    <property type="protein sequence ID" value="CTQ69600.1"/>
    <property type="molecule type" value="Genomic_DNA"/>
</dbReference>
<dbReference type="Pfam" id="PF07433">
    <property type="entry name" value="DUF1513"/>
    <property type="match status" value="1"/>
</dbReference>
<proteinExistence type="predicted"/>
<evidence type="ECO:0000313" key="1">
    <source>
        <dbReference type="EMBL" id="CTQ69600.1"/>
    </source>
</evidence>
<dbReference type="Gene3D" id="2.130.10.10">
    <property type="entry name" value="YVTN repeat-like/Quinoprotein amine dehydrogenase"/>
    <property type="match status" value="1"/>
</dbReference>
<dbReference type="PIRSF" id="PIRSF028101">
    <property type="entry name" value="UCP028101"/>
    <property type="match status" value="1"/>
</dbReference>
<keyword evidence="2" id="KW-1185">Reference proteome</keyword>
<evidence type="ECO:0000313" key="2">
    <source>
        <dbReference type="Proteomes" id="UP000053235"/>
    </source>
</evidence>
<dbReference type="InterPro" id="IPR015943">
    <property type="entry name" value="WD40/YVTN_repeat-like_dom_sf"/>
</dbReference>
<accession>A0A0M7A5S9</accession>
<evidence type="ECO:0008006" key="3">
    <source>
        <dbReference type="Google" id="ProtNLM"/>
    </source>
</evidence>
<reference evidence="2" key="1">
    <citation type="submission" date="2015-07" db="EMBL/GenBank/DDBJ databases">
        <authorList>
            <person name="Rodrigo-Torres Lidia"/>
            <person name="Arahal R.David."/>
        </authorList>
    </citation>
    <scope>NUCLEOTIDE SEQUENCE [LARGE SCALE GENOMIC DNA]</scope>
    <source>
        <strain evidence="2">CECT 5112</strain>
    </source>
</reference>
<sequence length="383" mass="40341">MPLMATRPAEFSRRGFLSALGGLAAFPAFAGSGLGASLLSTSDAPLFASAFKKSAGGYGVAVLDDLGQIQAEISLPGRGHGIAVSETRECFAAFARRPGIFAVVAWPFSGRPMQTIVAAPGRHYYGHGCFAKDGRILYAVENDYEAARGVVGVYDVSGETTARLGEFDSHGIGPHEVLLSKDGNVLIVANGGIETHPDHGREKLNLETMSPSVVFLDVKTGDLLAEHRLDSSLHQLSLRHMALDGTGRAWAGGQFQGSKTDTPPLVAIISRDEAPVLLDLPEKLAGQLENYIGSVTATTDQNVIATSAPRGGKTLFWSAETGDYLGYQNIADGCGVAPIDQGSFLISDGNGGVSYLSEPGERAEILARPAGFAWDNHMTALRI</sequence>
<protein>
    <recommendedName>
        <fullName evidence="3">DUF1513 domain-containing protein</fullName>
    </recommendedName>
</protein>
<gene>
    <name evidence="1" type="ORF">LAX5112_02178</name>
</gene>
<dbReference type="AlphaFoldDB" id="A0A0M7A5S9"/>
<organism evidence="1 2">
    <name type="scientific">Roseibium alexandrii</name>
    <dbReference type="NCBI Taxonomy" id="388408"/>
    <lineage>
        <taxon>Bacteria</taxon>
        <taxon>Pseudomonadati</taxon>
        <taxon>Pseudomonadota</taxon>
        <taxon>Alphaproteobacteria</taxon>
        <taxon>Hyphomicrobiales</taxon>
        <taxon>Stappiaceae</taxon>
        <taxon>Roseibium</taxon>
    </lineage>
</organism>